<evidence type="ECO:0000256" key="1">
    <source>
        <dbReference type="ARBA" id="ARBA00004193"/>
    </source>
</evidence>
<dbReference type="InterPro" id="IPR002491">
    <property type="entry name" value="ABC_transptr_periplasmic_BD"/>
</dbReference>
<dbReference type="Proteomes" id="UP000254224">
    <property type="component" value="Unassembled WGS sequence"/>
</dbReference>
<sequence>MNKVIKMLVVTLAFLLVLAGCSGNSNKQSSDSKDKETTSIKHAMGTTEIKGKPKRVVTLYQGATDVAVSLGVKPVGAVESWTQKPKFEYIKNDLKDTKIVGQEPAPNLEEISKLKPDLIVASKVRNEKVYDQLSKIAPTVSTDTVFKFKDTTKLMGKALGKEKEAEDLLKKYDDKVAAFQKDAKAKYKDAWPLKASVVNFRADHTRIYAGGYAGEILNDLGFKRNKDLQKQVDNGKDIIQLTSKESIPLMNADHIFVVKSDPNAKDAALVKKTESEWTSSKEWKNLDAVKNNQVSDDLDEITWNLAGGYKSSLKLIDDLYEKLNIEKQSK</sequence>
<evidence type="ECO:0000313" key="28">
    <source>
        <dbReference type="Proteomes" id="UP000254224"/>
    </source>
</evidence>
<name>A0A068DV34_STAAU</name>
<dbReference type="EMBL" id="UAUX01000009">
    <property type="protein sequence ID" value="SPZ98730.1"/>
    <property type="molecule type" value="Genomic_DNA"/>
</dbReference>
<evidence type="ECO:0000313" key="14">
    <source>
        <dbReference type="EMBL" id="CAA6339248.1"/>
    </source>
</evidence>
<dbReference type="AlphaFoldDB" id="A0A068DV34"/>
<evidence type="ECO:0000313" key="38">
    <source>
        <dbReference type="Proteomes" id="UP000507112"/>
    </source>
</evidence>
<dbReference type="Proteomes" id="UP000039437">
    <property type="component" value="Unassembled WGS sequence"/>
</dbReference>
<evidence type="ECO:0000313" key="10">
    <source>
        <dbReference type="EMBL" id="CAA4140085.1"/>
    </source>
</evidence>
<evidence type="ECO:0000313" key="33">
    <source>
        <dbReference type="Proteomes" id="UP000443506"/>
    </source>
</evidence>
<gene>
    <name evidence="18" type="primary">yfiY</name>
    <name evidence="9" type="synonym">sirA</name>
    <name evidence="18" type="ORF">BN1321_40039</name>
    <name evidence="21" type="ORF">EIG94_00430</name>
    <name evidence="19" type="ORF">GO941_17845</name>
    <name evidence="20" type="ORF">GQX37_04365</name>
    <name evidence="17" type="ORF">NCTC13131_06201</name>
    <name evidence="22" type="ORF">NCTC7878_02133</name>
    <name evidence="24" type="ORF">NCTC7972_01831</name>
    <name evidence="10" type="ORF">SAMEA1029512_01944</name>
    <name evidence="9" type="ORF">SAMEA1029528_01369</name>
    <name evidence="23" type="ORF">SAMEA1531725_01018</name>
    <name evidence="11" type="ORF">SAMEA2078260_00838</name>
    <name evidence="13" type="ORF">SAMEA2078588_00970</name>
    <name evidence="14" type="ORF">SAMEA2080344_01125</name>
    <name evidence="12" type="ORF">SAMEA2081063_01091</name>
    <name evidence="15" type="ORF">SAMEA4008575_01344</name>
    <name evidence="16" type="ORF">SAMEA70146418_01575</name>
</gene>
<dbReference type="Proteomes" id="UP000547874">
    <property type="component" value="Unassembled WGS sequence"/>
</dbReference>
<dbReference type="PANTHER" id="PTHR30532">
    <property type="entry name" value="IRON III DICITRATE-BINDING PERIPLASMIC PROTEIN"/>
    <property type="match status" value="1"/>
</dbReference>
<evidence type="ECO:0000313" key="35">
    <source>
        <dbReference type="Proteomes" id="UP000459586"/>
    </source>
</evidence>
<evidence type="ECO:0000313" key="36">
    <source>
        <dbReference type="Proteomes" id="UP000459702"/>
    </source>
</evidence>
<dbReference type="EMBL" id="UHAI01000002">
    <property type="protein sequence ID" value="SUK18288.1"/>
    <property type="molecule type" value="Genomic_DNA"/>
</dbReference>
<evidence type="ECO:0000313" key="39">
    <source>
        <dbReference type="Proteomes" id="UP000547874"/>
    </source>
</evidence>
<evidence type="ECO:0000313" key="23">
    <source>
        <dbReference type="EMBL" id="SRZ65408.1"/>
    </source>
</evidence>
<dbReference type="EMBL" id="CACTPI010000005">
    <property type="protein sequence ID" value="CAA4116691.1"/>
    <property type="molecule type" value="Genomic_DNA"/>
</dbReference>
<keyword evidence="3" id="KW-0813">Transport</keyword>
<dbReference type="PROSITE" id="PS51257">
    <property type="entry name" value="PROKAR_LIPOPROTEIN"/>
    <property type="match status" value="1"/>
</dbReference>
<dbReference type="EMBL" id="UELG01000005">
    <property type="protein sequence ID" value="SRZ65408.1"/>
    <property type="molecule type" value="Genomic_DNA"/>
</dbReference>
<dbReference type="EMBL" id="CACTQT010000003">
    <property type="protein sequence ID" value="CAA4362476.1"/>
    <property type="molecule type" value="Genomic_DNA"/>
</dbReference>
<dbReference type="Proteomes" id="UP000505390">
    <property type="component" value="Unassembled WGS sequence"/>
</dbReference>
<keyword evidence="6 18" id="KW-0449">Lipoprotein</keyword>
<reference evidence="17" key="6">
    <citation type="submission" date="2020-11" db="EMBL/GenBank/DDBJ databases">
        <authorList>
            <consortium name="Pathogen Informatics"/>
        </authorList>
    </citation>
    <scope>NUCLEOTIDE SEQUENCE</scope>
    <source>
        <strain evidence="16 38">MOS105</strain>
        <strain evidence="17">NCTC13131</strain>
        <strain evidence="9 34">S040_N01_C01</strain>
        <strain evidence="10 32">S087_N01_C01</strain>
        <strain evidence="15 37">SG160</strain>
        <strain evidence="13 36">T012_N10_C04</strain>
        <strain evidence="11 31">T012_N16_C08</strain>
        <strain evidence="12 33">T065_N03_C06</strain>
        <strain evidence="14 35">T197_A02_C01</strain>
    </source>
</reference>
<feature type="chain" id="PRO_5044052477" evidence="7">
    <location>
        <begin position="20"/>
        <end position="330"/>
    </location>
</feature>
<accession>A0A068DV34</accession>
<dbReference type="EMBL" id="CVOQ01000034">
    <property type="protein sequence ID" value="CRI17532.1"/>
    <property type="molecule type" value="Genomic_DNA"/>
</dbReference>
<reference evidence="26 27" key="2">
    <citation type="submission" date="2018-06" db="EMBL/GenBank/DDBJ databases">
        <authorList>
            <consortium name="Pathogen Informatics"/>
            <person name="Doyle S."/>
        </authorList>
    </citation>
    <scope>NUCLEOTIDE SEQUENCE [LARGE SCALE GENOMIC DNA]</scope>
    <source>
        <strain evidence="23 27">EOE173</strain>
        <strain evidence="22 26">NCTC7878</strain>
        <strain evidence="24 28">NCTC7972</strain>
    </source>
</reference>
<evidence type="ECO:0000313" key="32">
    <source>
        <dbReference type="Proteomes" id="UP000442782"/>
    </source>
</evidence>
<dbReference type="EMBL" id="CAIGXB010000003">
    <property type="protein sequence ID" value="CAC5790511.1"/>
    <property type="molecule type" value="Genomic_DNA"/>
</dbReference>
<evidence type="ECO:0000256" key="2">
    <source>
        <dbReference type="ARBA" id="ARBA00008814"/>
    </source>
</evidence>
<dbReference type="InterPro" id="IPR051313">
    <property type="entry name" value="Bact_iron-sidero_bind"/>
</dbReference>
<keyword evidence="4 7" id="KW-0732">Signal</keyword>
<evidence type="ECO:0000313" key="20">
    <source>
        <dbReference type="EMBL" id="NUY11785.1"/>
    </source>
</evidence>
<evidence type="ECO:0000313" key="25">
    <source>
        <dbReference type="Proteomes" id="UP000039437"/>
    </source>
</evidence>
<evidence type="ECO:0000313" key="15">
    <source>
        <dbReference type="EMBL" id="CAC5790511.1"/>
    </source>
</evidence>
<evidence type="ECO:0000313" key="29">
    <source>
        <dbReference type="Proteomes" id="UP000293434"/>
    </source>
</evidence>
<evidence type="ECO:0000256" key="3">
    <source>
        <dbReference type="ARBA" id="ARBA00022448"/>
    </source>
</evidence>
<evidence type="ECO:0000256" key="4">
    <source>
        <dbReference type="ARBA" id="ARBA00022729"/>
    </source>
</evidence>
<evidence type="ECO:0000313" key="11">
    <source>
        <dbReference type="EMBL" id="CAA4362476.1"/>
    </source>
</evidence>
<evidence type="ECO:0000313" key="34">
    <source>
        <dbReference type="Proteomes" id="UP000443708"/>
    </source>
</evidence>
<dbReference type="EMBL" id="CACUNS010000004">
    <property type="protein sequence ID" value="CAA6064708.1"/>
    <property type="molecule type" value="Genomic_DNA"/>
</dbReference>
<dbReference type="Proteomes" id="UP000442696">
    <property type="component" value="Unassembled WGS sequence"/>
</dbReference>
<dbReference type="EMBL" id="CACTWD010000005">
    <property type="protein sequence ID" value="CAA4679271.1"/>
    <property type="molecule type" value="Genomic_DNA"/>
</dbReference>
<evidence type="ECO:0000313" key="37">
    <source>
        <dbReference type="Proteomes" id="UP000505390"/>
    </source>
</evidence>
<reference evidence="19 30" key="4">
    <citation type="submission" date="2019-11" db="EMBL/GenBank/DDBJ databases">
        <title>Implementation of targeted gown and glove precautions to prevent Staphylococcus aureus acquisition in community-based nursing homes.</title>
        <authorList>
            <person name="Stine O.C."/>
        </authorList>
    </citation>
    <scope>NUCLEOTIDE SEQUENCE [LARGE SCALE GENOMIC DNA]</scope>
    <source>
        <strain evidence="19 30">S_2023.LVRQ.AN</strain>
    </source>
</reference>
<dbReference type="SMR" id="A0A068DV34"/>
<evidence type="ECO:0000313" key="27">
    <source>
        <dbReference type="Proteomes" id="UP000250286"/>
    </source>
</evidence>
<dbReference type="PROSITE" id="PS50983">
    <property type="entry name" value="FE_B12_PBP"/>
    <property type="match status" value="1"/>
</dbReference>
<comment type="similarity">
    <text evidence="2">Belongs to the bacterial solute-binding protein 8 family.</text>
</comment>
<evidence type="ECO:0000313" key="31">
    <source>
        <dbReference type="Proteomes" id="UP000442696"/>
    </source>
</evidence>
<dbReference type="GO" id="GO:0030288">
    <property type="term" value="C:outer membrane-bounded periplasmic space"/>
    <property type="evidence" value="ECO:0007669"/>
    <property type="project" value="TreeGrafter"/>
</dbReference>
<dbReference type="Proteomes" id="UP000249913">
    <property type="component" value="Unassembled WGS sequence"/>
</dbReference>
<dbReference type="Gene3D" id="3.40.50.1980">
    <property type="entry name" value="Nitrogenase molybdenum iron protein domain"/>
    <property type="match status" value="2"/>
</dbReference>
<dbReference type="SUPFAM" id="SSF53807">
    <property type="entry name" value="Helical backbone' metal receptor"/>
    <property type="match status" value="1"/>
</dbReference>
<dbReference type="Proteomes" id="UP000251686">
    <property type="component" value="Unassembled WGS sequence"/>
</dbReference>
<dbReference type="Proteomes" id="UP000250286">
    <property type="component" value="Unassembled WGS sequence"/>
</dbReference>
<dbReference type="GO" id="GO:0005886">
    <property type="term" value="C:plasma membrane"/>
    <property type="evidence" value="ECO:0007669"/>
    <property type="project" value="UniProtKB-SubCell"/>
</dbReference>
<feature type="signal peptide" evidence="7">
    <location>
        <begin position="1"/>
        <end position="19"/>
    </location>
</feature>
<evidence type="ECO:0000313" key="21">
    <source>
        <dbReference type="EMBL" id="RZH96145.1"/>
    </source>
</evidence>
<dbReference type="EMBL" id="UAUZ02000005">
    <property type="protein sequence ID" value="CAD7355177.1"/>
    <property type="molecule type" value="Genomic_DNA"/>
</dbReference>
<evidence type="ECO:0000313" key="9">
    <source>
        <dbReference type="EMBL" id="CAA4116691.1"/>
    </source>
</evidence>
<organism evidence="18 25">
    <name type="scientific">Staphylococcus aureus</name>
    <dbReference type="NCBI Taxonomy" id="1280"/>
    <lineage>
        <taxon>Bacteria</taxon>
        <taxon>Bacillati</taxon>
        <taxon>Bacillota</taxon>
        <taxon>Bacilli</taxon>
        <taxon>Bacillales</taxon>
        <taxon>Staphylococcaceae</taxon>
        <taxon>Staphylococcus</taxon>
    </lineage>
</organism>
<feature type="domain" description="Fe/B12 periplasmic-binding" evidence="8">
    <location>
        <begin position="55"/>
        <end position="327"/>
    </location>
</feature>
<dbReference type="EMBL" id="JAANEC010000040">
    <property type="protein sequence ID" value="NUY11785.1"/>
    <property type="molecule type" value="Genomic_DNA"/>
</dbReference>
<protein>
    <submittedName>
        <fullName evidence="18">Putative iron(III) dicitrate transporter binding lipoprotein</fullName>
    </submittedName>
    <submittedName>
        <fullName evidence="9">Siderophore staphylobactin ABC transporter, substrate-binding protein SirA</fullName>
    </submittedName>
    <submittedName>
        <fullName evidence="19">Staphyloferrin B ABC transporter substrate-binding protein SirA</fullName>
    </submittedName>
</protein>
<dbReference type="FunFam" id="3.40.50.1980:FF:000003">
    <property type="entry name" value="Iron ABC transporter substrate-binding protein"/>
    <property type="match status" value="1"/>
</dbReference>
<dbReference type="PANTHER" id="PTHR30532:SF21">
    <property type="entry name" value="SIDEROPHORE-BINDING LIPOPROTEIN YFIY-RELATED"/>
    <property type="match status" value="1"/>
</dbReference>
<dbReference type="Proteomes" id="UP000507112">
    <property type="component" value="Unassembled WGS sequence"/>
</dbReference>
<dbReference type="CDD" id="cd01146">
    <property type="entry name" value="FhuD"/>
    <property type="match status" value="1"/>
</dbReference>
<dbReference type="EMBL" id="CAIIGD010000004">
    <property type="protein sequence ID" value="CAC8216027.1"/>
    <property type="molecule type" value="Genomic_DNA"/>
</dbReference>
<dbReference type="Proteomes" id="UP000459702">
    <property type="component" value="Unassembled WGS sequence"/>
</dbReference>
<proteinExistence type="inferred from homology"/>
<dbReference type="EMBL" id="WPVZ01001006">
    <property type="protein sequence ID" value="MVL47298.1"/>
    <property type="molecule type" value="Genomic_DNA"/>
</dbReference>
<dbReference type="RefSeq" id="WP_001045124.1">
    <property type="nucleotide sequence ID" value="NC_021670.1"/>
</dbReference>
<dbReference type="Proteomes" id="UP000434412">
    <property type="component" value="Unassembled WGS sequence"/>
</dbReference>
<dbReference type="KEGG" id="saur:SABB_01725"/>
<dbReference type="EMBL" id="RQTC01000007">
    <property type="protein sequence ID" value="RZH96145.1"/>
    <property type="molecule type" value="Genomic_DNA"/>
</dbReference>
<comment type="subcellular location">
    <subcellularLocation>
        <location evidence="1">Cell membrane</location>
        <topology evidence="1">Lipid-anchor</topology>
    </subcellularLocation>
</comment>
<evidence type="ECO:0000313" key="18">
    <source>
        <dbReference type="EMBL" id="CRI17532.1"/>
    </source>
</evidence>
<evidence type="ECO:0000313" key="17">
    <source>
        <dbReference type="EMBL" id="CAD7355177.1"/>
    </source>
</evidence>
<evidence type="ECO:0000259" key="8">
    <source>
        <dbReference type="PROSITE" id="PS50983"/>
    </source>
</evidence>
<dbReference type="Proteomes" id="UP000443708">
    <property type="component" value="Unassembled WGS sequence"/>
</dbReference>
<dbReference type="EMBL" id="CACTOE010000013">
    <property type="protein sequence ID" value="CAA4140085.1"/>
    <property type="molecule type" value="Genomic_DNA"/>
</dbReference>
<dbReference type="Proteomes" id="UP000459586">
    <property type="component" value="Unassembled WGS sequence"/>
</dbReference>
<dbReference type="Proteomes" id="UP000293434">
    <property type="component" value="Unassembled WGS sequence"/>
</dbReference>
<dbReference type="PATRIC" id="fig|1280.3356.peg.103"/>
<evidence type="ECO:0000313" key="16">
    <source>
        <dbReference type="EMBL" id="CAC8216027.1"/>
    </source>
</evidence>
<evidence type="ECO:0000313" key="12">
    <source>
        <dbReference type="EMBL" id="CAA4679271.1"/>
    </source>
</evidence>
<dbReference type="Proteomes" id="UP000442782">
    <property type="component" value="Unassembled WGS sequence"/>
</dbReference>
<evidence type="ECO:0000256" key="7">
    <source>
        <dbReference type="SAM" id="SignalP"/>
    </source>
</evidence>
<keyword evidence="5" id="KW-0564">Palmitate</keyword>
<evidence type="ECO:0000313" key="24">
    <source>
        <dbReference type="EMBL" id="SUK18288.1"/>
    </source>
</evidence>
<dbReference type="OMA" id="DETWYLG"/>
<evidence type="ECO:0000313" key="13">
    <source>
        <dbReference type="EMBL" id="CAA6064708.1"/>
    </source>
</evidence>
<reference evidence="20 39" key="5">
    <citation type="journal article" date="2020" name="J. Antimicrob. Chemother.">
        <title>Detection of heterogeneous vancomycin intermediate resistance in MRSA isolates from Latin America.</title>
        <authorList>
            <person name="Castro B.E."/>
            <person name="Berrio M."/>
            <person name="Vargas M.L."/>
            <person name="Carvajal L.P."/>
            <person name="Millan L.V."/>
            <person name="Rios R."/>
            <person name="Hernandez A.K."/>
            <person name="Rincon S."/>
            <person name="Cubides P."/>
            <person name="Forero E."/>
            <person name="Dinh A."/>
            <person name="Seas C."/>
            <person name="Munita J.M."/>
            <person name="Arias C.A."/>
            <person name="Reyes J."/>
            <person name="Diaz L."/>
        </authorList>
    </citation>
    <scope>NUCLEOTIDE SEQUENCE [LARGE SCALE GENOMIC DNA]</scope>
    <source>
        <strain evidence="20 39">UE1097</strain>
    </source>
</reference>
<dbReference type="Proteomes" id="UP000443506">
    <property type="component" value="Unassembled WGS sequence"/>
</dbReference>
<reference evidence="21 29" key="3">
    <citation type="submission" date="2018-11" db="EMBL/GenBank/DDBJ databases">
        <title>Genomic profiling of Staphylococcus species from a Poultry farm system in KwaZulu-Natal, South Africa.</title>
        <authorList>
            <person name="Amoako D.G."/>
            <person name="Somboro A.M."/>
            <person name="Abia A.L.K."/>
            <person name="Bester L.A."/>
            <person name="Essack S.Y."/>
        </authorList>
    </citation>
    <scope>NUCLEOTIDE SEQUENCE [LARGE SCALE GENOMIC DNA]</scope>
    <source>
        <strain evidence="21 29">SA9</strain>
    </source>
</reference>
<evidence type="ECO:0000256" key="6">
    <source>
        <dbReference type="ARBA" id="ARBA00023288"/>
    </source>
</evidence>
<evidence type="ECO:0000256" key="5">
    <source>
        <dbReference type="ARBA" id="ARBA00023139"/>
    </source>
</evidence>
<dbReference type="Pfam" id="PF01497">
    <property type="entry name" value="Peripla_BP_2"/>
    <property type="match status" value="1"/>
</dbReference>
<reference evidence="18 25" key="1">
    <citation type="submission" date="2015-04" db="EMBL/GenBank/DDBJ databases">
        <authorList>
            <person name="Syromyatnikov M.Y."/>
            <person name="Popov V.N."/>
        </authorList>
    </citation>
    <scope>NUCLEOTIDE SEQUENCE [LARGE SCALE GENOMIC DNA]</scope>
    <source>
        <strain evidence="18 25">AH1</strain>
    </source>
</reference>
<dbReference type="GO" id="GO:1901678">
    <property type="term" value="P:iron coordination entity transport"/>
    <property type="evidence" value="ECO:0007669"/>
    <property type="project" value="UniProtKB-ARBA"/>
</dbReference>
<dbReference type="EMBL" id="CACURZ010000005">
    <property type="protein sequence ID" value="CAA6339248.1"/>
    <property type="molecule type" value="Genomic_DNA"/>
</dbReference>
<evidence type="ECO:0000313" key="30">
    <source>
        <dbReference type="Proteomes" id="UP000434412"/>
    </source>
</evidence>
<evidence type="ECO:0000313" key="26">
    <source>
        <dbReference type="Proteomes" id="UP000249913"/>
    </source>
</evidence>
<evidence type="ECO:0000313" key="22">
    <source>
        <dbReference type="EMBL" id="SPZ98730.1"/>
    </source>
</evidence>
<evidence type="ECO:0000313" key="19">
    <source>
        <dbReference type="EMBL" id="MVL47298.1"/>
    </source>
</evidence>